<evidence type="ECO:0000313" key="2">
    <source>
        <dbReference type="Proteomes" id="UP000009287"/>
    </source>
</evidence>
<gene>
    <name evidence="1" type="ordered locus">CTO_0905</name>
</gene>
<organism evidence="1 2">
    <name type="scientific">Chlamydia trachomatis serovar A (strain A2497)</name>
    <dbReference type="NCBI Taxonomy" id="580047"/>
    <lineage>
        <taxon>Bacteria</taxon>
        <taxon>Pseudomonadati</taxon>
        <taxon>Chlamydiota</taxon>
        <taxon>Chlamydiia</taxon>
        <taxon>Chlamydiales</taxon>
        <taxon>Chlamydiaceae</taxon>
        <taxon>Chlamydia/Chlamydophila group</taxon>
        <taxon>Chlamydia</taxon>
    </lineage>
</organism>
<name>G4NLY0_CHLT4</name>
<dbReference type="Pfam" id="PF06962">
    <property type="entry name" value="rRNA_methylase"/>
    <property type="match status" value="1"/>
</dbReference>
<proteinExistence type="predicted"/>
<dbReference type="SUPFAM" id="SSF53335">
    <property type="entry name" value="S-adenosyl-L-methionine-dependent methyltransferases"/>
    <property type="match status" value="1"/>
</dbReference>
<dbReference type="AlphaFoldDB" id="G4NLY0"/>
<reference evidence="1 2" key="1">
    <citation type="journal article" date="2011" name="J. Exp. Med.">
        <title>A live-attenuated chlamydial vaccine protects against trachoma in nonhuman primates.</title>
        <authorList>
            <person name="Kari L."/>
            <person name="Whitmire W.M."/>
            <person name="Olivares-Zavaleta N."/>
            <person name="Goheen M.M."/>
            <person name="Taylor L.D."/>
            <person name="Carlson J.H."/>
            <person name="Sturdevant G.L."/>
            <person name="Lu C."/>
            <person name="Bakios L.E."/>
            <person name="Randall L.B."/>
            <person name="Parnell M.J."/>
            <person name="Zhong G."/>
            <person name="Caldwell H.D."/>
        </authorList>
    </citation>
    <scope>NUCLEOTIDE SEQUENCE [LARGE SCALE GENOMIC DNA]</scope>
    <source>
        <strain evidence="1 2">A2497</strain>
    </source>
</reference>
<keyword evidence="1" id="KW-0808">Transferase</keyword>
<dbReference type="PANTHER" id="PTHR35276">
    <property type="entry name" value="S-ADENOSYL-L-METHIONINE-DEPENDENT METHYLTRANSFERASES SUPERFAMILY PROTEIN"/>
    <property type="match status" value="1"/>
</dbReference>
<keyword evidence="1" id="KW-0489">Methyltransferase</keyword>
<dbReference type="KEGG" id="cra:CTO_0905"/>
<dbReference type="EMBL" id="CP002401">
    <property type="protein sequence ID" value="AEP35734.1"/>
    <property type="molecule type" value="Genomic_DNA"/>
</dbReference>
<dbReference type="Gene3D" id="3.40.50.150">
    <property type="entry name" value="Vaccinia Virus protein VP39"/>
    <property type="match status" value="1"/>
</dbReference>
<evidence type="ECO:0000313" key="1">
    <source>
        <dbReference type="EMBL" id="AEP35734.1"/>
    </source>
</evidence>
<dbReference type="GO" id="GO:0008168">
    <property type="term" value="F:methyltransferase activity"/>
    <property type="evidence" value="ECO:0007669"/>
    <property type="project" value="UniProtKB-KW"/>
</dbReference>
<accession>G4NLY0</accession>
<dbReference type="Proteomes" id="UP000009287">
    <property type="component" value="Chromosome"/>
</dbReference>
<dbReference type="GO" id="GO:0032259">
    <property type="term" value="P:methylation"/>
    <property type="evidence" value="ECO:0007669"/>
    <property type="project" value="UniProtKB-KW"/>
</dbReference>
<dbReference type="PANTHER" id="PTHR35276:SF1">
    <property type="entry name" value="TRNA (MNM(5)S(2)U34)-METHYLTRANSFERASE, CHLOROPLASTIC"/>
    <property type="match status" value="1"/>
</dbReference>
<protein>
    <submittedName>
        <fullName evidence="1">SAM-dependent methyltransferase</fullName>
    </submittedName>
</protein>
<dbReference type="InterPro" id="IPR029063">
    <property type="entry name" value="SAM-dependent_MTases_sf"/>
</dbReference>
<dbReference type="InterPro" id="IPR010719">
    <property type="entry name" value="MnmM_MeTrfase"/>
</dbReference>
<sequence length="202" mass="22477">MGSFFKRLMMLTGIDILFSNIIKLSHSIFRQVVEPGDTIVDATCGNGKDALFLAQLLRGKGHLVVYDIQQEALDRATANFQSGLLAEERAIIEMKLCSHEYLQEQGAKLFHYNLGYLPSGDKQITTCSESTVTSIYKALELVAPSGIVSVVCYPGHQEGAAELCCVEQVAADLDPSMWEVCTHYSVNRRNAPRLFLFRRRQG</sequence>
<dbReference type="PATRIC" id="fig|580047.4.peg.920"/>